<feature type="transmembrane region" description="Helical" evidence="2">
    <location>
        <begin position="164"/>
        <end position="186"/>
    </location>
</feature>
<dbReference type="InterPro" id="IPR018767">
    <property type="entry name" value="Brl1/Brr6_dom"/>
</dbReference>
<keyword evidence="2" id="KW-0472">Membrane</keyword>
<dbReference type="SMART" id="SM01042">
    <property type="entry name" value="Brr6_like_C_C"/>
    <property type="match status" value="1"/>
</dbReference>
<feature type="region of interest" description="Disordered" evidence="1">
    <location>
        <begin position="1"/>
        <end position="58"/>
    </location>
</feature>
<proteinExistence type="predicted"/>
<organism evidence="4 5">
    <name type="scientific">Candida oxycetoniae</name>
    <dbReference type="NCBI Taxonomy" id="497107"/>
    <lineage>
        <taxon>Eukaryota</taxon>
        <taxon>Fungi</taxon>
        <taxon>Dikarya</taxon>
        <taxon>Ascomycota</taxon>
        <taxon>Saccharomycotina</taxon>
        <taxon>Pichiomycetes</taxon>
        <taxon>Debaryomycetaceae</taxon>
        <taxon>Candida/Lodderomyces clade</taxon>
        <taxon>Candida</taxon>
    </lineage>
</organism>
<evidence type="ECO:0000256" key="2">
    <source>
        <dbReference type="SAM" id="Phobius"/>
    </source>
</evidence>
<dbReference type="RefSeq" id="XP_049181884.1">
    <property type="nucleotide sequence ID" value="XM_049326946.1"/>
</dbReference>
<reference evidence="4" key="1">
    <citation type="journal article" date="2022" name="DNA Res.">
        <title>Genome analysis of five recently described species of the CUG-Ser clade uncovers Candida theae as a new hybrid lineage with pathogenic potential in the Candida parapsilosis species complex.</title>
        <authorList>
            <person name="Mixao V."/>
            <person name="Del Olmo V."/>
            <person name="Hegedusova E."/>
            <person name="Saus E."/>
            <person name="Pryszcz L."/>
            <person name="Cillingova A."/>
            <person name="Nosek J."/>
            <person name="Gabaldon T."/>
        </authorList>
    </citation>
    <scope>NUCLEOTIDE SEQUENCE</scope>
    <source>
        <strain evidence="4">CBS 10844</strain>
    </source>
</reference>
<protein>
    <recommendedName>
        <fullName evidence="3">Brl1/Brr6 domain-containing protein</fullName>
    </recommendedName>
</protein>
<name>A0AAI9T036_9ASCO</name>
<dbReference type="InterPro" id="IPR040202">
    <property type="entry name" value="Brl1/Brr6"/>
</dbReference>
<evidence type="ECO:0000313" key="5">
    <source>
        <dbReference type="Proteomes" id="UP001202479"/>
    </source>
</evidence>
<evidence type="ECO:0000256" key="1">
    <source>
        <dbReference type="SAM" id="MobiDB-lite"/>
    </source>
</evidence>
<accession>A0AAI9T036</accession>
<evidence type="ECO:0000313" key="4">
    <source>
        <dbReference type="EMBL" id="KAI3406139.2"/>
    </source>
</evidence>
<dbReference type="GO" id="GO:0031965">
    <property type="term" value="C:nuclear membrane"/>
    <property type="evidence" value="ECO:0007669"/>
    <property type="project" value="InterPro"/>
</dbReference>
<feature type="domain" description="Brl1/Brr6" evidence="3">
    <location>
        <begin position="162"/>
        <end position="295"/>
    </location>
</feature>
<keyword evidence="5" id="KW-1185">Reference proteome</keyword>
<dbReference type="Pfam" id="PF10104">
    <property type="entry name" value="Brr6_like_C_C"/>
    <property type="match status" value="1"/>
</dbReference>
<dbReference type="GO" id="GO:0006998">
    <property type="term" value="P:nuclear envelope organization"/>
    <property type="evidence" value="ECO:0007669"/>
    <property type="project" value="InterPro"/>
</dbReference>
<feature type="transmembrane region" description="Helical" evidence="2">
    <location>
        <begin position="273"/>
        <end position="291"/>
    </location>
</feature>
<comment type="caution">
    <text evidence="4">The sequence shown here is derived from an EMBL/GenBank/DDBJ whole genome shotgun (WGS) entry which is preliminary data.</text>
</comment>
<dbReference type="GeneID" id="73378598"/>
<sequence length="351" mass="39616">MERELSPITPDGIGSESTPIRNRIDSTEYITARGGDDDDGGGGDVTTSSYNRLDDEETEKQELQTILDTHPDLNIAGKETHKLNPVNVAHVMFSPRRKNRQRELQSFEDQSPIKSRQLSSSLSSLSSLSSVSSSASPLHQQYAERNSGNSRRIFDPYTPYTLNLYLQLIINLILWSFIVYLIYVTITTINSDIQIKIEEFSIQILEEISACSREYLRNKCDSPDRPRVIDHECSLLDKCRNQDPMKFARSKISIELIAEIINAFFDKISYKSLIILVILLVITIVYTSITLKNYQVENKGTKNTGHEAGGDKEVTLSSREKLSKGDKEVTLSSREKLSKGDKEVTLSSRAR</sequence>
<feature type="compositionally biased region" description="Basic and acidic residues" evidence="1">
    <location>
        <begin position="304"/>
        <end position="344"/>
    </location>
</feature>
<dbReference type="Proteomes" id="UP001202479">
    <property type="component" value="Unassembled WGS sequence"/>
</dbReference>
<dbReference type="GO" id="GO:0055088">
    <property type="term" value="P:lipid homeostasis"/>
    <property type="evidence" value="ECO:0007669"/>
    <property type="project" value="InterPro"/>
</dbReference>
<dbReference type="PANTHER" id="PTHR28136:SF5">
    <property type="entry name" value="NUCLEUS EXPORT PROTEIN BRR6"/>
    <property type="match status" value="1"/>
</dbReference>
<dbReference type="AlphaFoldDB" id="A0AAI9T036"/>
<dbReference type="PANTHER" id="PTHR28136">
    <property type="entry name" value="NUCLEUS EXPORT PROTEIN BRR6"/>
    <property type="match status" value="1"/>
</dbReference>
<keyword evidence="2" id="KW-1133">Transmembrane helix</keyword>
<gene>
    <name evidence="4" type="ORF">KGF56_000981</name>
</gene>
<keyword evidence="2" id="KW-0812">Transmembrane</keyword>
<evidence type="ECO:0000259" key="3">
    <source>
        <dbReference type="SMART" id="SM01042"/>
    </source>
</evidence>
<feature type="region of interest" description="Disordered" evidence="1">
    <location>
        <begin position="300"/>
        <end position="351"/>
    </location>
</feature>
<dbReference type="EMBL" id="JAHUZD010000025">
    <property type="protein sequence ID" value="KAI3406139.2"/>
    <property type="molecule type" value="Genomic_DNA"/>
</dbReference>